<dbReference type="RefSeq" id="WP_012106300.1">
    <property type="nucleotide sequence ID" value="NC_009712.1"/>
</dbReference>
<dbReference type="OrthoDB" id="5682at2157"/>
<keyword evidence="4 6" id="KW-0408">Iron</keyword>
<feature type="binding site" evidence="6">
    <location>
        <position position="82"/>
    </location>
    <ligand>
        <name>[4Fe-4S] cluster</name>
        <dbReference type="ChEBI" id="CHEBI:49883"/>
        <note>4Fe-4S-S-AdoMet</note>
    </ligand>
</feature>
<sequence length="336" mass="37313">MHEARQYTRKEKNAVQCSLCSHRCTIADGKHGICGVRENTGGTLYATTYGLVSAEAVDPIEKKPLYHYLPGTLSYSLGSIGCNFRCEHCQNWHISQADRAHARLFSLSPEEGVSRALASGCASISWTYNEPTIWHEYTLDMGTIARSKGLGTCYVTNGYITEEALRELSPMLAAYRVDLKAFSDDFYRKVCGAHLQPVLESAVVAKGLGMHIETVTLVIPGVNDRIEDLEALIRWVIENLGPGTPMHFSAFHPDYKMTDRGATPAALIEKICSRAMELGLRFPYAGNVARSRFENTICPACGALLIERRGFSSRMVDLDDRQCRKCGEKIEIVRHA</sequence>
<dbReference type="InterPro" id="IPR007197">
    <property type="entry name" value="rSAM"/>
</dbReference>
<name>A7I6B6_METB6</name>
<dbReference type="GO" id="GO:0003824">
    <property type="term" value="F:catalytic activity"/>
    <property type="evidence" value="ECO:0007669"/>
    <property type="project" value="InterPro"/>
</dbReference>
<dbReference type="InterPro" id="IPR034457">
    <property type="entry name" value="Organic_radical-activating"/>
</dbReference>
<dbReference type="Gene3D" id="3.20.20.70">
    <property type="entry name" value="Aldolase class I"/>
    <property type="match status" value="1"/>
</dbReference>
<protein>
    <submittedName>
        <fullName evidence="8">Radical SAM domain protein</fullName>
    </submittedName>
</protein>
<keyword evidence="3 6" id="KW-0479">Metal-binding</keyword>
<keyword evidence="1" id="KW-0004">4Fe-4S</keyword>
<dbReference type="CDD" id="cd01335">
    <property type="entry name" value="Radical_SAM"/>
    <property type="match status" value="1"/>
</dbReference>
<evidence type="ECO:0000259" key="7">
    <source>
        <dbReference type="PROSITE" id="PS51918"/>
    </source>
</evidence>
<dbReference type="PANTHER" id="PTHR30352">
    <property type="entry name" value="PYRUVATE FORMATE-LYASE-ACTIVATING ENZYME"/>
    <property type="match status" value="1"/>
</dbReference>
<keyword evidence="5 6" id="KW-0411">Iron-sulfur</keyword>
<reference evidence="9" key="1">
    <citation type="journal article" date="2015" name="Microbiology">
        <title>Genome of Methanoregula boonei 6A8 reveals adaptations to oligotrophic peatland environments.</title>
        <authorList>
            <person name="Braeuer S."/>
            <person name="Cadillo-Quiroz H."/>
            <person name="Kyrpides N."/>
            <person name="Woyke T."/>
            <person name="Goodwin L."/>
            <person name="Detter C."/>
            <person name="Podell S."/>
            <person name="Yavitt J.B."/>
            <person name="Zinder S.H."/>
        </authorList>
    </citation>
    <scope>NUCLEOTIDE SEQUENCE [LARGE SCALE GENOMIC DNA]</scope>
    <source>
        <strain evidence="9">DSM 21154 / JCM 14090 / 6A8</strain>
    </source>
</reference>
<dbReference type="GeneID" id="5411142"/>
<dbReference type="InterPro" id="IPR013785">
    <property type="entry name" value="Aldolase_TIM"/>
</dbReference>
<gene>
    <name evidence="8" type="ordered locus">Mboo_0759</name>
</gene>
<keyword evidence="2 6" id="KW-0949">S-adenosyl-L-methionine</keyword>
<accession>A7I6B6</accession>
<dbReference type="Pfam" id="PF04055">
    <property type="entry name" value="Radical_SAM"/>
    <property type="match status" value="1"/>
</dbReference>
<evidence type="ECO:0000313" key="9">
    <source>
        <dbReference type="Proteomes" id="UP000002408"/>
    </source>
</evidence>
<dbReference type="STRING" id="456442.Mboo_0759"/>
<dbReference type="AlphaFoldDB" id="A7I6B6"/>
<dbReference type="KEGG" id="mbn:Mboo_0759"/>
<evidence type="ECO:0000313" key="8">
    <source>
        <dbReference type="EMBL" id="ABS55277.1"/>
    </source>
</evidence>
<dbReference type="SFLD" id="SFLDG01101">
    <property type="entry name" value="Uncharacterised_Radical_SAM_Su"/>
    <property type="match status" value="1"/>
</dbReference>
<dbReference type="PROSITE" id="PS51918">
    <property type="entry name" value="RADICAL_SAM"/>
    <property type="match status" value="1"/>
</dbReference>
<evidence type="ECO:0000256" key="4">
    <source>
        <dbReference type="ARBA" id="ARBA00023004"/>
    </source>
</evidence>
<dbReference type="HOGENOM" id="CLU_044176_1_0_2"/>
<dbReference type="SFLD" id="SFLDS00029">
    <property type="entry name" value="Radical_SAM"/>
    <property type="match status" value="1"/>
</dbReference>
<dbReference type="InterPro" id="IPR027596">
    <property type="entry name" value="AmmeMemoSam_rS"/>
</dbReference>
<dbReference type="PANTHER" id="PTHR30352:SF5">
    <property type="entry name" value="PYRUVATE FORMATE-LYASE 1-ACTIVATING ENZYME"/>
    <property type="match status" value="1"/>
</dbReference>
<dbReference type="InterPro" id="IPR016431">
    <property type="entry name" value="Pyrv-formate_lyase-activ_prd"/>
</dbReference>
<proteinExistence type="predicted"/>
<dbReference type="PIRSF" id="PIRSF004869">
    <property type="entry name" value="PflX_prd"/>
    <property type="match status" value="1"/>
</dbReference>
<evidence type="ECO:0000256" key="6">
    <source>
        <dbReference type="PIRSR" id="PIRSR004869-50"/>
    </source>
</evidence>
<keyword evidence="9" id="KW-1185">Reference proteome</keyword>
<evidence type="ECO:0000256" key="5">
    <source>
        <dbReference type="ARBA" id="ARBA00023014"/>
    </source>
</evidence>
<dbReference type="NCBIfam" id="TIGR04337">
    <property type="entry name" value="AmmeMemoSam_rS"/>
    <property type="match status" value="1"/>
</dbReference>
<evidence type="ECO:0000256" key="1">
    <source>
        <dbReference type="ARBA" id="ARBA00022485"/>
    </source>
</evidence>
<dbReference type="GO" id="GO:0046872">
    <property type="term" value="F:metal ion binding"/>
    <property type="evidence" value="ECO:0007669"/>
    <property type="project" value="UniProtKB-KW"/>
</dbReference>
<organism evidence="8 9">
    <name type="scientific">Methanoregula boonei (strain DSM 21154 / JCM 14090 / 6A8)</name>
    <dbReference type="NCBI Taxonomy" id="456442"/>
    <lineage>
        <taxon>Archaea</taxon>
        <taxon>Methanobacteriati</taxon>
        <taxon>Methanobacteriota</taxon>
        <taxon>Stenosarchaea group</taxon>
        <taxon>Methanomicrobia</taxon>
        <taxon>Methanomicrobiales</taxon>
        <taxon>Methanoregulaceae</taxon>
        <taxon>Methanoregula</taxon>
    </lineage>
</organism>
<evidence type="ECO:0000256" key="2">
    <source>
        <dbReference type="ARBA" id="ARBA00022691"/>
    </source>
</evidence>
<feature type="domain" description="Radical SAM core" evidence="7">
    <location>
        <begin position="67"/>
        <end position="283"/>
    </location>
</feature>
<evidence type="ECO:0000256" key="3">
    <source>
        <dbReference type="ARBA" id="ARBA00022723"/>
    </source>
</evidence>
<dbReference type="GO" id="GO:0051539">
    <property type="term" value="F:4 iron, 4 sulfur cluster binding"/>
    <property type="evidence" value="ECO:0007669"/>
    <property type="project" value="UniProtKB-KW"/>
</dbReference>
<feature type="binding site" evidence="6">
    <location>
        <position position="86"/>
    </location>
    <ligand>
        <name>[4Fe-4S] cluster</name>
        <dbReference type="ChEBI" id="CHEBI:49883"/>
        <note>4Fe-4S-S-AdoMet</note>
    </ligand>
</feature>
<feature type="binding site" evidence="6">
    <location>
        <position position="89"/>
    </location>
    <ligand>
        <name>[4Fe-4S] cluster</name>
        <dbReference type="ChEBI" id="CHEBI:49883"/>
        <note>4Fe-4S-S-AdoMet</note>
    </ligand>
</feature>
<dbReference type="SUPFAM" id="SSF102114">
    <property type="entry name" value="Radical SAM enzymes"/>
    <property type="match status" value="1"/>
</dbReference>
<dbReference type="Proteomes" id="UP000002408">
    <property type="component" value="Chromosome"/>
</dbReference>
<dbReference type="eggNOG" id="arCOG00946">
    <property type="taxonomic scope" value="Archaea"/>
</dbReference>
<dbReference type="InterPro" id="IPR058240">
    <property type="entry name" value="rSAM_sf"/>
</dbReference>
<comment type="cofactor">
    <cofactor evidence="6">
        <name>[4Fe-4S] cluster</name>
        <dbReference type="ChEBI" id="CHEBI:49883"/>
    </cofactor>
    <text evidence="6">Binds 1 [4Fe-4S] cluster. The cluster is coordinated with 3 cysteines and an exchangeable S-adenosyl-L-methionine.</text>
</comment>
<dbReference type="EMBL" id="CP000780">
    <property type="protein sequence ID" value="ABS55277.1"/>
    <property type="molecule type" value="Genomic_DNA"/>
</dbReference>